<feature type="transmembrane region" description="Helical" evidence="1">
    <location>
        <begin position="12"/>
        <end position="30"/>
    </location>
</feature>
<dbReference type="AlphaFoldDB" id="A0A848M691"/>
<comment type="caution">
    <text evidence="2">The sequence shown here is derived from an EMBL/GenBank/DDBJ whole genome shotgun (WGS) entry which is preliminary data.</text>
</comment>
<proteinExistence type="predicted"/>
<evidence type="ECO:0000313" key="2">
    <source>
        <dbReference type="EMBL" id="NMO95612.1"/>
    </source>
</evidence>
<gene>
    <name evidence="2" type="ORF">HII30_07485</name>
</gene>
<dbReference type="EMBL" id="JABBPN010000005">
    <property type="protein sequence ID" value="NMO95612.1"/>
    <property type="molecule type" value="Genomic_DNA"/>
</dbReference>
<protein>
    <submittedName>
        <fullName evidence="2">Uncharacterized protein</fullName>
    </submittedName>
</protein>
<dbReference type="Proteomes" id="UP000565468">
    <property type="component" value="Unassembled WGS sequence"/>
</dbReference>
<keyword evidence="1" id="KW-0472">Membrane</keyword>
<keyword evidence="1" id="KW-1133">Transmembrane helix</keyword>
<evidence type="ECO:0000313" key="3">
    <source>
        <dbReference type="Proteomes" id="UP000565468"/>
    </source>
</evidence>
<feature type="transmembrane region" description="Helical" evidence="1">
    <location>
        <begin position="37"/>
        <end position="55"/>
    </location>
</feature>
<evidence type="ECO:0000256" key="1">
    <source>
        <dbReference type="SAM" id="Phobius"/>
    </source>
</evidence>
<organism evidence="2 3">
    <name type="scientific">Paenibacillus lemnae</name>
    <dbReference type="NCBI Taxonomy" id="1330551"/>
    <lineage>
        <taxon>Bacteria</taxon>
        <taxon>Bacillati</taxon>
        <taxon>Bacillota</taxon>
        <taxon>Bacilli</taxon>
        <taxon>Bacillales</taxon>
        <taxon>Paenibacillaceae</taxon>
        <taxon>Paenibacillus</taxon>
    </lineage>
</organism>
<dbReference type="RefSeq" id="WP_169504396.1">
    <property type="nucleotide sequence ID" value="NZ_JABBPN010000005.1"/>
</dbReference>
<reference evidence="2 3" key="1">
    <citation type="submission" date="2020-04" db="EMBL/GenBank/DDBJ databases">
        <title>Paenibacillus algicola sp. nov., a novel marine bacterium producing alginate lyase.</title>
        <authorList>
            <person name="Huang H."/>
        </authorList>
    </citation>
    <scope>NUCLEOTIDE SEQUENCE [LARGE SCALE GENOMIC DNA]</scope>
    <source>
        <strain evidence="2 3">L7-75</strain>
    </source>
</reference>
<accession>A0A848M691</accession>
<keyword evidence="1" id="KW-0812">Transmembrane</keyword>
<name>A0A848M691_PAELE</name>
<sequence>MDTQVWLEFLKQNWLVIAIGLIVLLIVVNLVKTVVKWLLVVLIVGGLLIYSGISLDQINDVVSTVKNETVDTVKSEVMNLMMKEAQDAKYTSNGDGTYTVKAPNLELNGSSGSGEVKVTFRGVPVGTWDINDTIQSYIGQARTNSTTGS</sequence>
<keyword evidence="3" id="KW-1185">Reference proteome</keyword>